<reference evidence="1" key="1">
    <citation type="submission" date="2014-11" db="EMBL/GenBank/DDBJ databases">
        <authorList>
            <person name="Amaro Gonzalez C."/>
        </authorList>
    </citation>
    <scope>NUCLEOTIDE SEQUENCE</scope>
</reference>
<dbReference type="AlphaFoldDB" id="A0A0E9TGA3"/>
<accession>A0A0E9TGA3</accession>
<evidence type="ECO:0000313" key="1">
    <source>
        <dbReference type="EMBL" id="JAH52631.1"/>
    </source>
</evidence>
<proteinExistence type="predicted"/>
<sequence length="33" mass="3714">MYYVISLFPINRCQPAADGLSHLSQVLLQVSSY</sequence>
<protein>
    <submittedName>
        <fullName evidence="1">Uncharacterized protein</fullName>
    </submittedName>
</protein>
<name>A0A0E9TGA3_ANGAN</name>
<organism evidence="1">
    <name type="scientific">Anguilla anguilla</name>
    <name type="common">European freshwater eel</name>
    <name type="synonym">Muraena anguilla</name>
    <dbReference type="NCBI Taxonomy" id="7936"/>
    <lineage>
        <taxon>Eukaryota</taxon>
        <taxon>Metazoa</taxon>
        <taxon>Chordata</taxon>
        <taxon>Craniata</taxon>
        <taxon>Vertebrata</taxon>
        <taxon>Euteleostomi</taxon>
        <taxon>Actinopterygii</taxon>
        <taxon>Neopterygii</taxon>
        <taxon>Teleostei</taxon>
        <taxon>Anguilliformes</taxon>
        <taxon>Anguillidae</taxon>
        <taxon>Anguilla</taxon>
    </lineage>
</organism>
<reference evidence="1" key="2">
    <citation type="journal article" date="2015" name="Fish Shellfish Immunol.">
        <title>Early steps in the European eel (Anguilla anguilla)-Vibrio vulnificus interaction in the gills: Role of the RtxA13 toxin.</title>
        <authorList>
            <person name="Callol A."/>
            <person name="Pajuelo D."/>
            <person name="Ebbesson L."/>
            <person name="Teles M."/>
            <person name="MacKenzie S."/>
            <person name="Amaro C."/>
        </authorList>
    </citation>
    <scope>NUCLEOTIDE SEQUENCE</scope>
</reference>
<dbReference type="EMBL" id="GBXM01055946">
    <property type="protein sequence ID" value="JAH52631.1"/>
    <property type="molecule type" value="Transcribed_RNA"/>
</dbReference>